<dbReference type="GO" id="GO:0045087">
    <property type="term" value="P:innate immune response"/>
    <property type="evidence" value="ECO:0007669"/>
    <property type="project" value="UniProtKB-ARBA"/>
</dbReference>
<dbReference type="Pfam" id="PF25467">
    <property type="entry name" value="NOL9_C"/>
    <property type="match status" value="1"/>
</dbReference>
<evidence type="ECO:0000256" key="3">
    <source>
        <dbReference type="ARBA" id="ARBA00022527"/>
    </source>
</evidence>
<dbReference type="SUPFAM" id="SSF56112">
    <property type="entry name" value="Protein kinase-like (PK-like)"/>
    <property type="match status" value="1"/>
</dbReference>
<dbReference type="GO" id="GO:0007165">
    <property type="term" value="P:signal transduction"/>
    <property type="evidence" value="ECO:0007669"/>
    <property type="project" value="InterPro"/>
</dbReference>
<evidence type="ECO:0000313" key="13">
    <source>
        <dbReference type="Proteomes" id="UP000835052"/>
    </source>
</evidence>
<dbReference type="PROSITE" id="PS50011">
    <property type="entry name" value="PROTEIN_KINASE_DOM"/>
    <property type="match status" value="1"/>
</dbReference>
<dbReference type="InterPro" id="IPR032319">
    <property type="entry name" value="CLP1_P"/>
</dbReference>
<keyword evidence="3" id="KW-0723">Serine/threonine-protein kinase</keyword>
<gene>
    <name evidence="12" type="ORF">CAUJ_LOCUS6643</name>
</gene>
<organism evidence="12 13">
    <name type="scientific">Caenorhabditis auriculariae</name>
    <dbReference type="NCBI Taxonomy" id="2777116"/>
    <lineage>
        <taxon>Eukaryota</taxon>
        <taxon>Metazoa</taxon>
        <taxon>Ecdysozoa</taxon>
        <taxon>Nematoda</taxon>
        <taxon>Chromadorea</taxon>
        <taxon>Rhabditida</taxon>
        <taxon>Rhabditina</taxon>
        <taxon>Rhabditomorpha</taxon>
        <taxon>Rhabditoidea</taxon>
        <taxon>Rhabditidae</taxon>
        <taxon>Peloderinae</taxon>
        <taxon>Caenorhabditis</taxon>
    </lineage>
</organism>
<dbReference type="PROSITE" id="PS00107">
    <property type="entry name" value="PROTEIN_KINASE_ATP"/>
    <property type="match status" value="1"/>
</dbReference>
<dbReference type="GO" id="GO:0004674">
    <property type="term" value="F:protein serine/threonine kinase activity"/>
    <property type="evidence" value="ECO:0007669"/>
    <property type="project" value="UniProtKB-KW"/>
</dbReference>
<feature type="domain" description="Protein kinase" evidence="11">
    <location>
        <begin position="224"/>
        <end position="524"/>
    </location>
</feature>
<comment type="caution">
    <text evidence="12">The sequence shown here is derived from an EMBL/GenBank/DDBJ whole genome shotgun (WGS) entry which is preliminary data.</text>
</comment>
<evidence type="ECO:0000256" key="9">
    <source>
        <dbReference type="ARBA" id="ARBA00048679"/>
    </source>
</evidence>
<evidence type="ECO:0000313" key="12">
    <source>
        <dbReference type="EMBL" id="CAD6190724.1"/>
    </source>
</evidence>
<dbReference type="InterPro" id="IPR008271">
    <property type="entry name" value="Ser/Thr_kinase_AS"/>
</dbReference>
<evidence type="ECO:0000256" key="6">
    <source>
        <dbReference type="ARBA" id="ARBA00022777"/>
    </source>
</evidence>
<keyword evidence="5 10" id="KW-0547">Nucleotide-binding</keyword>
<dbReference type="InterPro" id="IPR000719">
    <property type="entry name" value="Prot_kinase_dom"/>
</dbReference>
<dbReference type="FunFam" id="1.10.510.10:FF:000754">
    <property type="entry name" value="Interleukin-1 receptor-associated kinase"/>
    <property type="match status" value="1"/>
</dbReference>
<keyword evidence="6" id="KW-0418">Kinase</keyword>
<evidence type="ECO:0000256" key="2">
    <source>
        <dbReference type="ARBA" id="ARBA00012513"/>
    </source>
</evidence>
<comment type="similarity">
    <text evidence="1">Belongs to the protein kinase superfamily. TKL Ser/Thr protein kinase family. Pelle subfamily.</text>
</comment>
<dbReference type="PANTHER" id="PTHR48006:SF102">
    <property type="entry name" value="LEUCINE-RICH REPEAT-CONTAINING PROTEIN DDB_G0281931-RELATED"/>
    <property type="match status" value="1"/>
</dbReference>
<comment type="catalytic activity">
    <reaction evidence="8">
        <text>L-threonyl-[protein] + ATP = O-phospho-L-threonyl-[protein] + ADP + H(+)</text>
        <dbReference type="Rhea" id="RHEA:46608"/>
        <dbReference type="Rhea" id="RHEA-COMP:11060"/>
        <dbReference type="Rhea" id="RHEA-COMP:11605"/>
        <dbReference type="ChEBI" id="CHEBI:15378"/>
        <dbReference type="ChEBI" id="CHEBI:30013"/>
        <dbReference type="ChEBI" id="CHEBI:30616"/>
        <dbReference type="ChEBI" id="CHEBI:61977"/>
        <dbReference type="ChEBI" id="CHEBI:456216"/>
        <dbReference type="EC" id="2.7.11.1"/>
    </reaction>
</comment>
<evidence type="ECO:0000256" key="7">
    <source>
        <dbReference type="ARBA" id="ARBA00022840"/>
    </source>
</evidence>
<protein>
    <recommendedName>
        <fullName evidence="2">non-specific serine/threonine protein kinase</fullName>
        <ecNumber evidence="2">2.7.11.1</ecNumber>
    </recommendedName>
</protein>
<evidence type="ECO:0000256" key="1">
    <source>
        <dbReference type="ARBA" id="ARBA00008718"/>
    </source>
</evidence>
<evidence type="ECO:0000259" key="11">
    <source>
        <dbReference type="PROSITE" id="PS50011"/>
    </source>
</evidence>
<reference evidence="12" key="1">
    <citation type="submission" date="2020-10" db="EMBL/GenBank/DDBJ databases">
        <authorList>
            <person name="Kikuchi T."/>
        </authorList>
    </citation>
    <scope>NUCLEOTIDE SEQUENCE</scope>
    <source>
        <strain evidence="12">NKZ352</strain>
    </source>
</reference>
<keyword evidence="4" id="KW-0808">Transferase</keyword>
<dbReference type="Gene3D" id="1.10.510.10">
    <property type="entry name" value="Transferase(Phosphotransferase) domain 1"/>
    <property type="match status" value="1"/>
</dbReference>
<dbReference type="InterPro" id="IPR017441">
    <property type="entry name" value="Protein_kinase_ATP_BS"/>
</dbReference>
<dbReference type="GO" id="GO:0005524">
    <property type="term" value="F:ATP binding"/>
    <property type="evidence" value="ECO:0007669"/>
    <property type="project" value="UniProtKB-UniRule"/>
</dbReference>
<dbReference type="InterPro" id="IPR057570">
    <property type="entry name" value="NOL9_C"/>
</dbReference>
<evidence type="ECO:0000256" key="5">
    <source>
        <dbReference type="ARBA" id="ARBA00022741"/>
    </source>
</evidence>
<dbReference type="InterPro" id="IPR051824">
    <property type="entry name" value="LRR_Rcpt-Like_S/T_Kinase"/>
</dbReference>
<dbReference type="OrthoDB" id="4062651at2759"/>
<dbReference type="EC" id="2.7.11.1" evidence="2"/>
<evidence type="ECO:0000256" key="4">
    <source>
        <dbReference type="ARBA" id="ARBA00022679"/>
    </source>
</evidence>
<feature type="binding site" evidence="10">
    <location>
        <position position="253"/>
    </location>
    <ligand>
        <name>ATP</name>
        <dbReference type="ChEBI" id="CHEBI:30616"/>
    </ligand>
</feature>
<dbReference type="PROSITE" id="PS00108">
    <property type="entry name" value="PROTEIN_KINASE_ST"/>
    <property type="match status" value="1"/>
</dbReference>
<comment type="catalytic activity">
    <reaction evidence="9">
        <text>L-seryl-[protein] + ATP = O-phospho-L-seryl-[protein] + ADP + H(+)</text>
        <dbReference type="Rhea" id="RHEA:17989"/>
        <dbReference type="Rhea" id="RHEA-COMP:9863"/>
        <dbReference type="Rhea" id="RHEA-COMP:11604"/>
        <dbReference type="ChEBI" id="CHEBI:15378"/>
        <dbReference type="ChEBI" id="CHEBI:29999"/>
        <dbReference type="ChEBI" id="CHEBI:30616"/>
        <dbReference type="ChEBI" id="CHEBI:83421"/>
        <dbReference type="ChEBI" id="CHEBI:456216"/>
        <dbReference type="EC" id="2.7.11.1"/>
    </reaction>
</comment>
<name>A0A8S1H5U0_9PELO</name>
<sequence>MNLRGSRDTLSRFAYEERPNSVPILMAEEPDDDVIIICMQSEILYQICEILDAGDTWETIAGKMPGIEVKDIEGCRRYKAAHKSPSKLLLHIWSSKGYAVRHLYQLFAVTKMIRCMRIVQPLVSSQYHYLENAVLSPMKKNENNLKSVITGVSSVKIQQTSMTGKRSDMFDGVQNIFRPSGTITSASAAPSTSSAGSLNDPLRTAIEGTLPVSYPELEQATNNFSPENVIGKGGYGVVYRGELKGTGGVVAVKRILATGDKSANGNRLQKERLRQSLQELRTLARFRHDNILPIYAYSLEGAEPCLVYQFMANGSLEDRLLCRKGTVPLTWSQKREIALGAARGLLFLHTFTKTPIIHGDVKTANILLDKHMEPKLGDFGLSRDGQVEADASEKCPLIASHIKGTLAYLPPEFITSKILSTKLDVYSFGIVLLEIASGLRAYVDTRVPRSLVDYCVMLREKARKDMGILRDSLMDKKTPSLALIEDENSLFHTLVDIGLKSSQKDRIARPSMRDVVDFISNTVLRPISSNLEVAGKEGFDVLQFKCYEDHLRVLILAPGERICCFGSFRIQLLAGNATLNGFNLSSSSFDRAKMHRVCAPERLLMPAIINATTSFSGKPYKYNRVKYRLKELTPQFENIMTYVEGNTPAVLLIELEVGQPEAIIDILHEIYLVHSSKYDSIIPTIRFHVIKAAYYLYPEPEELELSKHIEKLNNKRKDGQRVVVVPIAEKGVGKSTFVRNFVNRCLNGSELLCALLVSRHSLRLTRYFRVSLASPVKEQRDAEMPKLSKKNPPIYILDADIGQTEFTPPGCMSLWKVDSPIFDPPSSHQKAILQNSYFFGRVNPAGFFDLYLDIFERLWNSFRNISEPGSLLVVNTMGWIEGDGETLMKKALQFLKPDLGVRLSKEPWRNNDRYRTFFPDYLPLHPNEAPYDRSVQTMQRFNAETMRDLSIVGYFSTILHRPSLTAFIECAPYRIPLSKVILCFPEDSSFVEERNILACFNAQLVAICEPNDMERRRIENISLLPELVITTTRSPAIKCLGFGLIRAIDLEAMQMYVVTPMDLSKVFEPPMFVRGDGIDLPAPFFSHQMNQAIPYYIGREGEMEITNELTRDLYSSLKNTSKFKRTRPRT</sequence>
<dbReference type="AlphaFoldDB" id="A0A8S1H5U0"/>
<dbReference type="PANTHER" id="PTHR48006">
    <property type="entry name" value="LEUCINE-RICH REPEAT-CONTAINING PROTEIN DDB_G0281931-RELATED"/>
    <property type="match status" value="1"/>
</dbReference>
<dbReference type="Pfam" id="PF00531">
    <property type="entry name" value="Death"/>
    <property type="match status" value="1"/>
</dbReference>
<dbReference type="SUPFAM" id="SSF47986">
    <property type="entry name" value="DEATH domain"/>
    <property type="match status" value="1"/>
</dbReference>
<dbReference type="InterPro" id="IPR011009">
    <property type="entry name" value="Kinase-like_dom_sf"/>
</dbReference>
<dbReference type="InterPro" id="IPR027417">
    <property type="entry name" value="P-loop_NTPase"/>
</dbReference>
<evidence type="ECO:0000256" key="8">
    <source>
        <dbReference type="ARBA" id="ARBA00047899"/>
    </source>
</evidence>
<dbReference type="Gene3D" id="1.10.533.10">
    <property type="entry name" value="Death Domain, Fas"/>
    <property type="match status" value="1"/>
</dbReference>
<keyword evidence="7 10" id="KW-0067">ATP-binding</keyword>
<accession>A0A8S1H5U0</accession>
<dbReference type="EMBL" id="CAJGYM010000017">
    <property type="protein sequence ID" value="CAD6190724.1"/>
    <property type="molecule type" value="Genomic_DNA"/>
</dbReference>
<keyword evidence="13" id="KW-1185">Reference proteome</keyword>
<dbReference type="SMART" id="SM00220">
    <property type="entry name" value="S_TKc"/>
    <property type="match status" value="1"/>
</dbReference>
<evidence type="ECO:0000256" key="10">
    <source>
        <dbReference type="PROSITE-ProRule" id="PRU10141"/>
    </source>
</evidence>
<dbReference type="CDD" id="cd14066">
    <property type="entry name" value="STKc_IRAK"/>
    <property type="match status" value="1"/>
</dbReference>
<dbReference type="Gene3D" id="3.30.200.20">
    <property type="entry name" value="Phosphorylase Kinase, domain 1"/>
    <property type="match status" value="1"/>
</dbReference>
<proteinExistence type="inferred from homology"/>
<dbReference type="Gene3D" id="3.40.50.300">
    <property type="entry name" value="P-loop containing nucleotide triphosphate hydrolases"/>
    <property type="match status" value="1"/>
</dbReference>
<dbReference type="Proteomes" id="UP000835052">
    <property type="component" value="Unassembled WGS sequence"/>
</dbReference>
<dbReference type="InterPro" id="IPR011029">
    <property type="entry name" value="DEATH-like_dom_sf"/>
</dbReference>
<dbReference type="InterPro" id="IPR000488">
    <property type="entry name" value="Death_dom"/>
</dbReference>
<dbReference type="Pfam" id="PF00069">
    <property type="entry name" value="Pkinase"/>
    <property type="match status" value="1"/>
</dbReference>
<dbReference type="Pfam" id="PF16575">
    <property type="entry name" value="CLP1_P"/>
    <property type="match status" value="1"/>
</dbReference>